<evidence type="ECO:0000313" key="1">
    <source>
        <dbReference type="EMBL" id="KYF33768.1"/>
    </source>
</evidence>
<gene>
    <name evidence="1" type="ORF">SMI10712_01622</name>
</gene>
<sequence length="45" mass="5257">MAELAIFFSSMPMFHTSWNEDNATFFKCLSFLTFYLVPTFTCCTD</sequence>
<name>A0A150NJZ3_STRMT</name>
<comment type="caution">
    <text evidence="1">The sequence shown here is derived from an EMBL/GenBank/DDBJ whole genome shotgun (WGS) entry which is preliminary data.</text>
</comment>
<dbReference type="AlphaFoldDB" id="A0A150NJZ3"/>
<dbReference type="PATRIC" id="fig|28037.237.peg.851"/>
<protein>
    <submittedName>
        <fullName evidence="1">Uncharacterized protein</fullName>
    </submittedName>
</protein>
<evidence type="ECO:0000313" key="2">
    <source>
        <dbReference type="Proteomes" id="UP000075618"/>
    </source>
</evidence>
<dbReference type="EMBL" id="LROT01000021">
    <property type="protein sequence ID" value="KYF33768.1"/>
    <property type="molecule type" value="Genomic_DNA"/>
</dbReference>
<accession>A0A150NJZ3</accession>
<reference evidence="1 2" key="1">
    <citation type="submission" date="2016-01" db="EMBL/GenBank/DDBJ databases">
        <title>Highly variable Streptococcus oralis are common among viridans streptococci isolated from primates.</title>
        <authorList>
            <person name="Denapaite D."/>
            <person name="Rieger M."/>
            <person name="Koendgen S."/>
            <person name="Brueckner R."/>
            <person name="Ochigava I."/>
            <person name="Kappeler P."/>
            <person name="Maetz-Rensing K."/>
            <person name="Leendertz F."/>
            <person name="Hakenbeck R."/>
        </authorList>
    </citation>
    <scope>NUCLEOTIDE SEQUENCE [LARGE SCALE GENOMIC DNA]</scope>
    <source>
        <strain evidence="1 2">10712</strain>
    </source>
</reference>
<dbReference type="Proteomes" id="UP000075618">
    <property type="component" value="Unassembled WGS sequence"/>
</dbReference>
<proteinExistence type="predicted"/>
<organism evidence="1 2">
    <name type="scientific">Streptococcus mitis</name>
    <dbReference type="NCBI Taxonomy" id="28037"/>
    <lineage>
        <taxon>Bacteria</taxon>
        <taxon>Bacillati</taxon>
        <taxon>Bacillota</taxon>
        <taxon>Bacilli</taxon>
        <taxon>Lactobacillales</taxon>
        <taxon>Streptococcaceae</taxon>
        <taxon>Streptococcus</taxon>
        <taxon>Streptococcus mitis group</taxon>
    </lineage>
</organism>